<gene>
    <name evidence="1" type="ORF">Pan216_04370</name>
</gene>
<protein>
    <submittedName>
        <fullName evidence="1">Uncharacterized protein</fullName>
    </submittedName>
</protein>
<dbReference type="AlphaFoldDB" id="A0A518AY02"/>
<dbReference type="KEGG" id="knv:Pan216_04370"/>
<proteinExistence type="predicted"/>
<accession>A0A518AY02</accession>
<name>A0A518AY02_9BACT</name>
<dbReference type="EMBL" id="CP036279">
    <property type="protein sequence ID" value="QDU59606.1"/>
    <property type="molecule type" value="Genomic_DNA"/>
</dbReference>
<dbReference type="Proteomes" id="UP000317093">
    <property type="component" value="Chromosome"/>
</dbReference>
<keyword evidence="2" id="KW-1185">Reference proteome</keyword>
<dbReference type="OrthoDB" id="287027at2"/>
<sequence>MAEELPKTLCDLDTSVPDWIIDHHKTLSVFREFGIDDSCGGKSLGYVCDQQGINGKLVLKMLQRKIKSPRMETRGETDGDSPCESG</sequence>
<organism evidence="1 2">
    <name type="scientific">Kolteria novifilia</name>
    <dbReference type="NCBI Taxonomy" id="2527975"/>
    <lineage>
        <taxon>Bacteria</taxon>
        <taxon>Pseudomonadati</taxon>
        <taxon>Planctomycetota</taxon>
        <taxon>Planctomycetia</taxon>
        <taxon>Kolteriales</taxon>
        <taxon>Kolteriaceae</taxon>
        <taxon>Kolteria</taxon>
    </lineage>
</organism>
<reference evidence="1 2" key="1">
    <citation type="submission" date="2019-02" db="EMBL/GenBank/DDBJ databases">
        <title>Deep-cultivation of Planctomycetes and their phenomic and genomic characterization uncovers novel biology.</title>
        <authorList>
            <person name="Wiegand S."/>
            <person name="Jogler M."/>
            <person name="Boedeker C."/>
            <person name="Pinto D."/>
            <person name="Vollmers J."/>
            <person name="Rivas-Marin E."/>
            <person name="Kohn T."/>
            <person name="Peeters S.H."/>
            <person name="Heuer A."/>
            <person name="Rast P."/>
            <person name="Oberbeckmann S."/>
            <person name="Bunk B."/>
            <person name="Jeske O."/>
            <person name="Meyerdierks A."/>
            <person name="Storesund J.E."/>
            <person name="Kallscheuer N."/>
            <person name="Luecker S."/>
            <person name="Lage O.M."/>
            <person name="Pohl T."/>
            <person name="Merkel B.J."/>
            <person name="Hornburger P."/>
            <person name="Mueller R.-W."/>
            <person name="Bruemmer F."/>
            <person name="Labrenz M."/>
            <person name="Spormann A.M."/>
            <person name="Op den Camp H."/>
            <person name="Overmann J."/>
            <person name="Amann R."/>
            <person name="Jetten M.S.M."/>
            <person name="Mascher T."/>
            <person name="Medema M.H."/>
            <person name="Devos D.P."/>
            <person name="Kaster A.-K."/>
            <person name="Ovreas L."/>
            <person name="Rohde M."/>
            <person name="Galperin M.Y."/>
            <person name="Jogler C."/>
        </authorList>
    </citation>
    <scope>NUCLEOTIDE SEQUENCE [LARGE SCALE GENOMIC DNA]</scope>
    <source>
        <strain evidence="1 2">Pan216</strain>
    </source>
</reference>
<evidence type="ECO:0000313" key="2">
    <source>
        <dbReference type="Proteomes" id="UP000317093"/>
    </source>
</evidence>
<evidence type="ECO:0000313" key="1">
    <source>
        <dbReference type="EMBL" id="QDU59606.1"/>
    </source>
</evidence>